<protein>
    <submittedName>
        <fullName evidence="1">Uncharacterized protein</fullName>
    </submittedName>
</protein>
<dbReference type="EMBL" id="BRVO01000002">
    <property type="protein sequence ID" value="GLB50065.1"/>
    <property type="molecule type" value="Genomic_DNA"/>
</dbReference>
<sequence length="220" mass="23961">MLIKNLIKGTIAFALVFCVFSCSEDITIDEWSDVTPATFSAVIDGTAFDVSVVEESDDDSGDSVDFGGLGDLGDFDEFGDMFEDMLDDYEDLVTSGGGVMAYTTTIEYDFNDANNNVTEEGTYDAIRILGSDTTTSLALVFPSDIVEGTYNFSNTQGFYLANYLQIGGEGGTQTNRGKTGTLTITLHNQDSNYIEGYFAFETLENSITEGVFKTFYTVNN</sequence>
<evidence type="ECO:0000313" key="2">
    <source>
        <dbReference type="Proteomes" id="UP001143543"/>
    </source>
</evidence>
<accession>A0ABQ5MKY3</accession>
<proteinExistence type="predicted"/>
<evidence type="ECO:0000313" key="1">
    <source>
        <dbReference type="EMBL" id="GLB50065.1"/>
    </source>
</evidence>
<dbReference type="Proteomes" id="UP001143543">
    <property type="component" value="Unassembled WGS sequence"/>
</dbReference>
<gene>
    <name evidence="1" type="ORF">Y10_24330</name>
</gene>
<dbReference type="RefSeq" id="WP_281765680.1">
    <property type="nucleotide sequence ID" value="NZ_BRVO01000002.1"/>
</dbReference>
<reference evidence="1" key="1">
    <citation type="submission" date="2022-07" db="EMBL/GenBank/DDBJ databases">
        <title>Taxonomy of Novel Oxalotrophic and Methylotrophic Bacteria.</title>
        <authorList>
            <person name="Sahin N."/>
            <person name="Tani A."/>
        </authorList>
    </citation>
    <scope>NUCLEOTIDE SEQUENCE</scope>
    <source>
        <strain evidence="1">Y10</strain>
    </source>
</reference>
<name>A0ABQ5MKY3_9FLAO</name>
<organism evidence="1 2">
    <name type="scientific">Neptunitalea lumnitzerae</name>
    <dbReference type="NCBI Taxonomy" id="2965509"/>
    <lineage>
        <taxon>Bacteria</taxon>
        <taxon>Pseudomonadati</taxon>
        <taxon>Bacteroidota</taxon>
        <taxon>Flavobacteriia</taxon>
        <taxon>Flavobacteriales</taxon>
        <taxon>Flavobacteriaceae</taxon>
        <taxon>Neptunitalea</taxon>
    </lineage>
</organism>
<comment type="caution">
    <text evidence="1">The sequence shown here is derived from an EMBL/GenBank/DDBJ whole genome shotgun (WGS) entry which is preliminary data.</text>
</comment>
<keyword evidence="2" id="KW-1185">Reference proteome</keyword>